<dbReference type="PANTHER" id="PTHR31672">
    <property type="entry name" value="BNACNNG10540D PROTEIN"/>
    <property type="match status" value="1"/>
</dbReference>
<dbReference type="PANTHER" id="PTHR31672:SF13">
    <property type="entry name" value="F-BOX PROTEIN CPR30-LIKE"/>
    <property type="match status" value="1"/>
</dbReference>
<dbReference type="SMART" id="SM00256">
    <property type="entry name" value="FBOX"/>
    <property type="match status" value="1"/>
</dbReference>
<dbReference type="InterPro" id="IPR017451">
    <property type="entry name" value="F-box-assoc_interact_dom"/>
</dbReference>
<dbReference type="InterPro" id="IPR001810">
    <property type="entry name" value="F-box_dom"/>
</dbReference>
<protein>
    <submittedName>
        <fullName evidence="3">F-box/LRR-repeat protein At2g43260-like</fullName>
    </submittedName>
</protein>
<dbReference type="InterPro" id="IPR050796">
    <property type="entry name" value="SCF_F-box_component"/>
</dbReference>
<sequence>MSEEEQNPNPMIFYLVPDLLEEIILRLPLKSIRKFRAVSKGWRSIVESKSFAERRMNLRKSRRQILAAGGVERTSESRFEGKGCNIFPALWAMGFGRDKVNGSFKVVRMFFDPHHYCEVLDVNIGEWRRSVRPPPYVVDARRKSACVNGSIYWLGSDLLKLLALDLHTLEFRDVPSTRYSTTFICAEQLVNLDGRLALSTTATSPWRLEILTMDAQKEDGWTLTYSIRLYSCSNLYACPADVHFRPVAVSKQGNLFFHDNKKRLLKFYPSTNLIRCISKDTLVISPFIENWLPLLPPKTTSRISIGPKIPIILLAAHVYCSFPLLFCLL</sequence>
<name>A0ABM0YUQ1_CAMSA</name>
<feature type="domain" description="F-box" evidence="1">
    <location>
        <begin position="15"/>
        <end position="55"/>
    </location>
</feature>
<evidence type="ECO:0000313" key="2">
    <source>
        <dbReference type="Proteomes" id="UP000694864"/>
    </source>
</evidence>
<organism evidence="2 3">
    <name type="scientific">Camelina sativa</name>
    <name type="common">False flax</name>
    <name type="synonym">Myagrum sativum</name>
    <dbReference type="NCBI Taxonomy" id="90675"/>
    <lineage>
        <taxon>Eukaryota</taxon>
        <taxon>Viridiplantae</taxon>
        <taxon>Streptophyta</taxon>
        <taxon>Embryophyta</taxon>
        <taxon>Tracheophyta</taxon>
        <taxon>Spermatophyta</taxon>
        <taxon>Magnoliopsida</taxon>
        <taxon>eudicotyledons</taxon>
        <taxon>Gunneridae</taxon>
        <taxon>Pentapetalae</taxon>
        <taxon>rosids</taxon>
        <taxon>malvids</taxon>
        <taxon>Brassicales</taxon>
        <taxon>Brassicaceae</taxon>
        <taxon>Camelineae</taxon>
        <taxon>Camelina</taxon>
    </lineage>
</organism>
<dbReference type="Pfam" id="PF08268">
    <property type="entry name" value="FBA_3"/>
    <property type="match status" value="1"/>
</dbReference>
<keyword evidence="2" id="KW-1185">Reference proteome</keyword>
<reference evidence="2" key="1">
    <citation type="journal article" date="2014" name="Nat. Commun.">
        <title>The emerging biofuel crop Camelina sativa retains a highly undifferentiated hexaploid genome structure.</title>
        <authorList>
            <person name="Kagale S."/>
            <person name="Koh C."/>
            <person name="Nixon J."/>
            <person name="Bollina V."/>
            <person name="Clarke W.E."/>
            <person name="Tuteja R."/>
            <person name="Spillane C."/>
            <person name="Robinson S.J."/>
            <person name="Links M.G."/>
            <person name="Clarke C."/>
            <person name="Higgins E.E."/>
            <person name="Huebert T."/>
            <person name="Sharpe A.G."/>
            <person name="Parkin I.A."/>
        </authorList>
    </citation>
    <scope>NUCLEOTIDE SEQUENCE [LARGE SCALE GENOMIC DNA]</scope>
    <source>
        <strain evidence="2">cv. DH55</strain>
    </source>
</reference>
<accession>A0ABM0YUQ1</accession>
<reference evidence="3" key="2">
    <citation type="submission" date="2025-08" db="UniProtKB">
        <authorList>
            <consortium name="RefSeq"/>
        </authorList>
    </citation>
    <scope>IDENTIFICATION</scope>
    <source>
        <tissue evidence="3">Leaf</tissue>
    </source>
</reference>
<gene>
    <name evidence="3" type="primary">LOC104782805</name>
</gene>
<dbReference type="CDD" id="cd22157">
    <property type="entry name" value="F-box_AtFBW1-like"/>
    <property type="match status" value="1"/>
</dbReference>
<dbReference type="Pfam" id="PF00646">
    <property type="entry name" value="F-box"/>
    <property type="match status" value="1"/>
</dbReference>
<dbReference type="GeneID" id="104782805"/>
<proteinExistence type="predicted"/>
<dbReference type="NCBIfam" id="TIGR01640">
    <property type="entry name" value="F_box_assoc_1"/>
    <property type="match status" value="1"/>
</dbReference>
<dbReference type="InterPro" id="IPR036047">
    <property type="entry name" value="F-box-like_dom_sf"/>
</dbReference>
<evidence type="ECO:0000313" key="3">
    <source>
        <dbReference type="RefSeq" id="XP_010506147.1"/>
    </source>
</evidence>
<dbReference type="InterPro" id="IPR013187">
    <property type="entry name" value="F-box-assoc_dom_typ3"/>
</dbReference>
<dbReference type="RefSeq" id="XP_010506147.1">
    <property type="nucleotide sequence ID" value="XM_010507845.2"/>
</dbReference>
<dbReference type="SUPFAM" id="SSF81383">
    <property type="entry name" value="F-box domain"/>
    <property type="match status" value="1"/>
</dbReference>
<evidence type="ECO:0000259" key="1">
    <source>
        <dbReference type="SMART" id="SM00256"/>
    </source>
</evidence>
<dbReference type="Proteomes" id="UP000694864">
    <property type="component" value="Chromosome 4"/>
</dbReference>